<gene>
    <name evidence="3" type="ORF">GCM10011498_22550</name>
</gene>
<dbReference type="AlphaFoldDB" id="A0A916VR75"/>
<sequence>MKKLAVIAILAALGAPAYADNIYGTWRTIADDNGNSGHIKVGPCGSKICGVLVNSFDKNGKAFKSENQGRKLIYDMQNKGGGNYGGGKVYSPDRDKTYSGKLVLNGNSLNVKGCVLGVCRSGGTWARVK</sequence>
<evidence type="ECO:0000256" key="1">
    <source>
        <dbReference type="SAM" id="SignalP"/>
    </source>
</evidence>
<dbReference type="RefSeq" id="WP_188675088.1">
    <property type="nucleotide sequence ID" value="NZ_BMKA01000003.1"/>
</dbReference>
<keyword evidence="4" id="KW-1185">Reference proteome</keyword>
<organism evidence="3 4">
    <name type="scientific">Neptunicoccus cionae</name>
    <dbReference type="NCBI Taxonomy" id="2035344"/>
    <lineage>
        <taxon>Bacteria</taxon>
        <taxon>Pseudomonadati</taxon>
        <taxon>Pseudomonadota</taxon>
        <taxon>Alphaproteobacteria</taxon>
        <taxon>Rhodobacterales</taxon>
        <taxon>Paracoccaceae</taxon>
        <taxon>Neptunicoccus</taxon>
    </lineage>
</organism>
<feature type="signal peptide" evidence="1">
    <location>
        <begin position="1"/>
        <end position="19"/>
    </location>
</feature>
<comment type="caution">
    <text evidence="3">The sequence shown here is derived from an EMBL/GenBank/DDBJ whole genome shotgun (WGS) entry which is preliminary data.</text>
</comment>
<evidence type="ECO:0000259" key="2">
    <source>
        <dbReference type="Pfam" id="PF09917"/>
    </source>
</evidence>
<dbReference type="InterPro" id="IPR019223">
    <property type="entry name" value="DUF2147"/>
</dbReference>
<dbReference type="PANTHER" id="PTHR36919">
    <property type="entry name" value="BLR1215 PROTEIN"/>
    <property type="match status" value="1"/>
</dbReference>
<protein>
    <recommendedName>
        <fullName evidence="2">DUF2147 domain-containing protein</fullName>
    </recommendedName>
</protein>
<dbReference type="EMBL" id="BMKA01000003">
    <property type="protein sequence ID" value="GGA21345.1"/>
    <property type="molecule type" value="Genomic_DNA"/>
</dbReference>
<proteinExistence type="predicted"/>
<feature type="domain" description="DUF2147" evidence="2">
    <location>
        <begin position="24"/>
        <end position="127"/>
    </location>
</feature>
<evidence type="ECO:0000313" key="3">
    <source>
        <dbReference type="EMBL" id="GGA21345.1"/>
    </source>
</evidence>
<dbReference type="PANTHER" id="PTHR36919:SF2">
    <property type="entry name" value="BLL6627 PROTEIN"/>
    <property type="match status" value="1"/>
</dbReference>
<feature type="chain" id="PRO_5036688796" description="DUF2147 domain-containing protein" evidence="1">
    <location>
        <begin position="20"/>
        <end position="129"/>
    </location>
</feature>
<dbReference type="Proteomes" id="UP000628017">
    <property type="component" value="Unassembled WGS sequence"/>
</dbReference>
<evidence type="ECO:0000313" key="4">
    <source>
        <dbReference type="Proteomes" id="UP000628017"/>
    </source>
</evidence>
<dbReference type="Gene3D" id="2.40.128.520">
    <property type="match status" value="1"/>
</dbReference>
<accession>A0A916VR75</accession>
<keyword evidence="1" id="KW-0732">Signal</keyword>
<reference evidence="3" key="1">
    <citation type="journal article" date="2014" name="Int. J. Syst. Evol. Microbiol.">
        <title>Complete genome sequence of Corynebacterium casei LMG S-19264T (=DSM 44701T), isolated from a smear-ripened cheese.</title>
        <authorList>
            <consortium name="US DOE Joint Genome Institute (JGI-PGF)"/>
            <person name="Walter F."/>
            <person name="Albersmeier A."/>
            <person name="Kalinowski J."/>
            <person name="Ruckert C."/>
        </authorList>
    </citation>
    <scope>NUCLEOTIDE SEQUENCE</scope>
    <source>
        <strain evidence="3">CGMCC 1.15880</strain>
    </source>
</reference>
<reference evidence="3" key="2">
    <citation type="submission" date="2020-09" db="EMBL/GenBank/DDBJ databases">
        <authorList>
            <person name="Sun Q."/>
            <person name="Zhou Y."/>
        </authorList>
    </citation>
    <scope>NUCLEOTIDE SEQUENCE</scope>
    <source>
        <strain evidence="3">CGMCC 1.15880</strain>
    </source>
</reference>
<name>A0A916VR75_9RHOB</name>
<dbReference type="Pfam" id="PF09917">
    <property type="entry name" value="DUF2147"/>
    <property type="match status" value="1"/>
</dbReference>